<evidence type="ECO:0000259" key="6">
    <source>
        <dbReference type="PROSITE" id="PS00624"/>
    </source>
</evidence>
<evidence type="ECO:0000313" key="7">
    <source>
        <dbReference type="EMBL" id="ALS56237.1"/>
    </source>
</evidence>
<keyword evidence="3" id="KW-0285">Flavoprotein</keyword>
<dbReference type="InterPro" id="IPR036188">
    <property type="entry name" value="FAD/NAD-bd_sf"/>
</dbReference>
<dbReference type="Gene3D" id="3.50.50.60">
    <property type="entry name" value="FAD/NAD(P)-binding domain"/>
    <property type="match status" value="1"/>
</dbReference>
<dbReference type="SUPFAM" id="SSF54373">
    <property type="entry name" value="FAD-linked reductases, C-terminal domain"/>
    <property type="match status" value="1"/>
</dbReference>
<comment type="similarity">
    <text evidence="2">Belongs to the GMC oxidoreductase family.</text>
</comment>
<dbReference type="Pfam" id="PF05199">
    <property type="entry name" value="GMC_oxred_C"/>
    <property type="match status" value="1"/>
</dbReference>
<evidence type="ECO:0000256" key="4">
    <source>
        <dbReference type="ARBA" id="ARBA00022827"/>
    </source>
</evidence>
<proteinExistence type="inferred from homology"/>
<feature type="binding site" evidence="5">
    <location>
        <position position="94"/>
    </location>
    <ligand>
        <name>FAD</name>
        <dbReference type="ChEBI" id="CHEBI:57692"/>
    </ligand>
</feature>
<dbReference type="InterPro" id="IPR000172">
    <property type="entry name" value="GMC_OxRdtase_N"/>
</dbReference>
<evidence type="ECO:0000256" key="2">
    <source>
        <dbReference type="ARBA" id="ARBA00010790"/>
    </source>
</evidence>
<name>A0A0U2X7N1_9BACT</name>
<dbReference type="AlphaFoldDB" id="A0A0U2X7N1"/>
<organism evidence="7">
    <name type="scientific">uncultured bacterium EIL20A02</name>
    <dbReference type="NCBI Taxonomy" id="1768200"/>
    <lineage>
        <taxon>Bacteria</taxon>
        <taxon>environmental samples</taxon>
    </lineage>
</organism>
<evidence type="ECO:0000256" key="3">
    <source>
        <dbReference type="ARBA" id="ARBA00022630"/>
    </source>
</evidence>
<dbReference type="PANTHER" id="PTHR11552:SF147">
    <property type="entry name" value="CHOLINE DEHYDROGENASE, MITOCHONDRIAL"/>
    <property type="match status" value="1"/>
</dbReference>
<dbReference type="Pfam" id="PF00732">
    <property type="entry name" value="GMC_oxred_N"/>
    <property type="match status" value="1"/>
</dbReference>
<dbReference type="InterPro" id="IPR012132">
    <property type="entry name" value="GMC_OxRdtase"/>
</dbReference>
<feature type="domain" description="Glucose-methanol-choline oxidoreductase N-terminal" evidence="6">
    <location>
        <begin position="270"/>
        <end position="284"/>
    </location>
</feature>
<dbReference type="EMBL" id="KT201091">
    <property type="protein sequence ID" value="ALS56237.1"/>
    <property type="molecule type" value="Genomic_DNA"/>
</dbReference>
<feature type="binding site" evidence="5">
    <location>
        <position position="233"/>
    </location>
    <ligand>
        <name>FAD</name>
        <dbReference type="ChEBI" id="CHEBI:57692"/>
    </ligand>
</feature>
<reference evidence="7" key="1">
    <citation type="journal article" date="2016" name="ISME J.">
        <title>Functional metagenomic screen reveals new and diverse microbial rhodopsins.</title>
        <authorList>
            <person name="Pushkarev A."/>
            <person name="Beja O."/>
        </authorList>
    </citation>
    <scope>NUCLEOTIDE SEQUENCE</scope>
</reference>
<comment type="cofactor">
    <cofactor evidence="1 5">
        <name>FAD</name>
        <dbReference type="ChEBI" id="CHEBI:57692"/>
    </cofactor>
</comment>
<dbReference type="GO" id="GO:0050660">
    <property type="term" value="F:flavin adenine dinucleotide binding"/>
    <property type="evidence" value="ECO:0007669"/>
    <property type="project" value="InterPro"/>
</dbReference>
<dbReference type="PANTHER" id="PTHR11552">
    <property type="entry name" value="GLUCOSE-METHANOL-CHOLINE GMC OXIDOREDUCTASE"/>
    <property type="match status" value="1"/>
</dbReference>
<evidence type="ECO:0000256" key="5">
    <source>
        <dbReference type="PIRSR" id="PIRSR000137-2"/>
    </source>
</evidence>
<evidence type="ECO:0000256" key="1">
    <source>
        <dbReference type="ARBA" id="ARBA00001974"/>
    </source>
</evidence>
<accession>A0A0U2X7N1</accession>
<sequence>MPLISNLENLPELAFDFVIVGGGSAGCVLASRLSEDNACKVLLVESGAYSRHPLIRVPTGVGIIWKQRLFDWQLNSTETPSLNQRKIELMRGKVLGGSSAINAMSHVRGAPADYDGWYDAGCDGWSYDEVAPFFRKSENWIGPPTGNRGCGGPITVSPAQSADPLYEAWFEAVKSCGHKVIEDYNALPHGVPLEGFARSQQTIGNGYRVTASSAYLDGHKHRPNLFILTQTHVARIRFSRNRAQQIDVIVGRNRCQKSLMIDGTLILSGGAFHTPHILMHSGIGPEKVLHEAGLPLQLKSEGVGRNYRDHIAVQINFRRSQKGEFHRQMRLDRLLFQFPMAALFGRGSATRLPGAMHGFARLESSNASPDIQFLFRGAPKHAAPWWPIISSGYEDGFGIRPVLLHPTSHGTVEAVNANPLKAPRIDGHYLQTTDDMERLLEGIDIALALADDSALGPFRKDGKSPIPSRREQRVDWIRRTAVTAHHPCGTCRMGPNESDPLTTDLRLRGFDNLLVVDASAFPRTVSGNINACVYMMAEKIAETLKSHPS</sequence>
<dbReference type="InterPro" id="IPR007867">
    <property type="entry name" value="GMC_OxRtase_C"/>
</dbReference>
<dbReference type="PROSITE" id="PS00624">
    <property type="entry name" value="GMC_OXRED_2"/>
    <property type="match status" value="1"/>
</dbReference>
<dbReference type="PIRSF" id="PIRSF000137">
    <property type="entry name" value="Alcohol_oxidase"/>
    <property type="match status" value="1"/>
</dbReference>
<dbReference type="SUPFAM" id="SSF51905">
    <property type="entry name" value="FAD/NAD(P)-binding domain"/>
    <property type="match status" value="1"/>
</dbReference>
<dbReference type="Gene3D" id="3.30.560.10">
    <property type="entry name" value="Glucose Oxidase, domain 3"/>
    <property type="match status" value="1"/>
</dbReference>
<protein>
    <recommendedName>
        <fullName evidence="6">Glucose-methanol-choline oxidoreductase N-terminal domain-containing protein</fullName>
    </recommendedName>
</protein>
<dbReference type="GO" id="GO:0016614">
    <property type="term" value="F:oxidoreductase activity, acting on CH-OH group of donors"/>
    <property type="evidence" value="ECO:0007669"/>
    <property type="project" value="InterPro"/>
</dbReference>
<keyword evidence="4 5" id="KW-0274">FAD</keyword>